<dbReference type="RefSeq" id="WP_021131613.1">
    <property type="nucleotide sequence ID" value="NZ_AQPH01000016.1"/>
</dbReference>
<feature type="signal peptide" evidence="1">
    <location>
        <begin position="1"/>
        <end position="22"/>
    </location>
</feature>
<organism evidence="2 3">
    <name type="scientific">Magnetospirillum fulvum MGU-K5</name>
    <dbReference type="NCBI Taxonomy" id="1316936"/>
    <lineage>
        <taxon>Bacteria</taxon>
        <taxon>Pseudomonadati</taxon>
        <taxon>Pseudomonadota</taxon>
        <taxon>Alphaproteobacteria</taxon>
        <taxon>Rhodospirillales</taxon>
        <taxon>Rhodospirillaceae</taxon>
        <taxon>Magnetospirillum</taxon>
    </lineage>
</organism>
<reference evidence="2 3" key="1">
    <citation type="submission" date="2013-04" db="EMBL/GenBank/DDBJ databases">
        <authorList>
            <person name="Kuznetsov B."/>
            <person name="Ivanovsky R."/>
        </authorList>
    </citation>
    <scope>NUCLEOTIDE SEQUENCE [LARGE SCALE GENOMIC DNA]</scope>
    <source>
        <strain evidence="2 3">MGU-K5</strain>
    </source>
</reference>
<proteinExistence type="predicted"/>
<sequence length="154" mass="15838">MRTIIGPAAIAFAMTVSGCQSASEHAAEVHKAQDAGSKITVGKVQREIRVGMSGSDVVEVLGAPNMVTTDDKRRETWVYDKISTETVHSSSSGGVNALILGGGLIGAGLLGGGGGAGYQSGAGATSTSQRTLTVIVKFDENNLVRDFAYRSSSF</sequence>
<dbReference type="Proteomes" id="UP000015350">
    <property type="component" value="Unassembled WGS sequence"/>
</dbReference>
<evidence type="ECO:0000313" key="3">
    <source>
        <dbReference type="Proteomes" id="UP000015350"/>
    </source>
</evidence>
<evidence type="ECO:0000256" key="1">
    <source>
        <dbReference type="SAM" id="SignalP"/>
    </source>
</evidence>
<feature type="chain" id="PRO_5004570785" description="Lipoprotein SmpA/OmlA domain-containing protein" evidence="1">
    <location>
        <begin position="23"/>
        <end position="154"/>
    </location>
</feature>
<dbReference type="PROSITE" id="PS51257">
    <property type="entry name" value="PROKAR_LIPOPROTEIN"/>
    <property type="match status" value="1"/>
</dbReference>
<dbReference type="STRING" id="1316936.K678_06290"/>
<keyword evidence="1" id="KW-0732">Signal</keyword>
<comment type="caution">
    <text evidence="2">The sequence shown here is derived from an EMBL/GenBank/DDBJ whole genome shotgun (WGS) entry which is preliminary data.</text>
</comment>
<dbReference type="eggNOG" id="COG2913">
    <property type="taxonomic scope" value="Bacteria"/>
</dbReference>
<dbReference type="EMBL" id="AQPH01000016">
    <property type="protein sequence ID" value="EPY02355.1"/>
    <property type="molecule type" value="Genomic_DNA"/>
</dbReference>
<evidence type="ECO:0000313" key="2">
    <source>
        <dbReference type="EMBL" id="EPY02355.1"/>
    </source>
</evidence>
<gene>
    <name evidence="2" type="ORF">K678_06290</name>
</gene>
<evidence type="ECO:0008006" key="4">
    <source>
        <dbReference type="Google" id="ProtNLM"/>
    </source>
</evidence>
<name>S9TV59_MAGFU</name>
<accession>S9TV59</accession>
<dbReference type="AlphaFoldDB" id="S9TV59"/>
<protein>
    <recommendedName>
        <fullName evidence="4">Lipoprotein SmpA/OmlA domain-containing protein</fullName>
    </recommendedName>
</protein>